<feature type="domain" description="Gram-positive pilin subunit D1 N-terminal" evidence="4">
    <location>
        <begin position="66"/>
        <end position="179"/>
    </location>
</feature>
<dbReference type="NCBIfam" id="TIGR04226">
    <property type="entry name" value="RrgB_K2N_iso_D2"/>
    <property type="match status" value="1"/>
</dbReference>
<reference evidence="6 7" key="1">
    <citation type="submission" date="2020-07" db="EMBL/GenBank/DDBJ databases">
        <title>non toxigenic Corynebacterium sp. nov from a clinical source.</title>
        <authorList>
            <person name="Bernier A.-M."/>
            <person name="Bernard K."/>
        </authorList>
    </citation>
    <scope>NUCLEOTIDE SEQUENCE [LARGE SCALE GENOMIC DNA]</scope>
    <source>
        <strain evidence="7">NML 93-0612</strain>
    </source>
</reference>
<protein>
    <submittedName>
        <fullName evidence="6">SpaH/EbpB family LPXTG-anchored major pilin</fullName>
    </submittedName>
</protein>
<sequence>MSTFSQRIAAVIAAGALAFGGTFAAMPSAGAQAGTETTPAPAPAAPTGEIDPKAQVTLTIKKYLGEIGDTSNGLDGAQFKIEKLNDVDLTTQAGWEKLAGLTAATANDVTEIKTVTTANGGTATVSTADTPNFTVGAYKITELNRAGYTTAAPFLITLPYNDAQSGNWNYTREVAPKNQNVQPNKQVDDSKGALGGTLTYTVNAPVPAGAMDRFIITDKLVDNLQLTSQSIVVGTTGKSTVALASPGDYTLSEDNNTVTVTFTREGMNKLQEARKDDPTLQVTVKFDAKVVSIPTDGKINNTATISLPNGAEVTTDVPADTDPNTPDGPTSTTFGDLTITKTGSDNKAELDGATFQIYQCQKQEDSTWQLLGQPLTVSRDQQASDLKDTIETTGGTAEAKAYGLPASSFSGGATGVVANQYCVLETKAPKGYVRNPDPQPVNYEPTSRAFTATVNNAKDSIIGQLPATGAWGIVLVFLVGIALLARGLYTSYKDNKQSA</sequence>
<gene>
    <name evidence="6" type="ORF">HW450_09765</name>
</gene>
<dbReference type="RefSeq" id="WP_182385444.1">
    <property type="nucleotide sequence ID" value="NZ_CP059833.1"/>
</dbReference>
<evidence type="ECO:0000313" key="6">
    <source>
        <dbReference type="EMBL" id="QMV84636.1"/>
    </source>
</evidence>
<dbReference type="InterPro" id="IPR026466">
    <property type="entry name" value="Fim_isopep_form_D2_dom"/>
</dbReference>
<dbReference type="InterPro" id="IPR048052">
    <property type="entry name" value="FM1-like"/>
</dbReference>
<dbReference type="Proteomes" id="UP000515570">
    <property type="component" value="Chromosome"/>
</dbReference>
<organism evidence="6 7">
    <name type="scientific">Corynebacterium hindlerae</name>
    <dbReference type="NCBI Taxonomy" id="699041"/>
    <lineage>
        <taxon>Bacteria</taxon>
        <taxon>Bacillati</taxon>
        <taxon>Actinomycetota</taxon>
        <taxon>Actinomycetes</taxon>
        <taxon>Mycobacteriales</taxon>
        <taxon>Corynebacteriaceae</taxon>
        <taxon>Corynebacterium</taxon>
    </lineage>
</organism>
<keyword evidence="2" id="KW-0812">Transmembrane</keyword>
<dbReference type="EMBL" id="CP059833">
    <property type="protein sequence ID" value="QMV84636.1"/>
    <property type="molecule type" value="Genomic_DNA"/>
</dbReference>
<dbReference type="AlphaFoldDB" id="A0A7G5FDE5"/>
<evidence type="ECO:0000259" key="5">
    <source>
        <dbReference type="Pfam" id="PF17802"/>
    </source>
</evidence>
<dbReference type="SUPFAM" id="SSF49401">
    <property type="entry name" value="Bacterial adhesins"/>
    <property type="match status" value="1"/>
</dbReference>
<evidence type="ECO:0000313" key="7">
    <source>
        <dbReference type="Proteomes" id="UP000515570"/>
    </source>
</evidence>
<dbReference type="InterPro" id="IPR013783">
    <property type="entry name" value="Ig-like_fold"/>
</dbReference>
<keyword evidence="7" id="KW-1185">Reference proteome</keyword>
<dbReference type="Gene3D" id="2.60.40.740">
    <property type="match status" value="1"/>
</dbReference>
<feature type="compositionally biased region" description="Low complexity" evidence="1">
    <location>
        <begin position="30"/>
        <end position="39"/>
    </location>
</feature>
<dbReference type="Pfam" id="PF17802">
    <property type="entry name" value="SpaA"/>
    <property type="match status" value="1"/>
</dbReference>
<accession>A0A7G5FDE5</accession>
<dbReference type="InterPro" id="IPR008966">
    <property type="entry name" value="Adhesion_dom_sf"/>
</dbReference>
<dbReference type="InterPro" id="IPR032364">
    <property type="entry name" value="GramPos_pilinD1_N"/>
</dbReference>
<keyword evidence="2" id="KW-0472">Membrane</keyword>
<feature type="compositionally biased region" description="Polar residues" evidence="1">
    <location>
        <begin position="322"/>
        <end position="335"/>
    </location>
</feature>
<dbReference type="Gene3D" id="2.60.40.10">
    <property type="entry name" value="Immunoglobulins"/>
    <property type="match status" value="2"/>
</dbReference>
<feature type="region of interest" description="Disordered" evidence="1">
    <location>
        <begin position="316"/>
        <end position="335"/>
    </location>
</feature>
<keyword evidence="3" id="KW-0732">Signal</keyword>
<evidence type="ECO:0000256" key="2">
    <source>
        <dbReference type="SAM" id="Phobius"/>
    </source>
</evidence>
<dbReference type="Pfam" id="PF16555">
    <property type="entry name" value="GramPos_pilinD1"/>
    <property type="match status" value="1"/>
</dbReference>
<feature type="signal peptide" evidence="3">
    <location>
        <begin position="1"/>
        <end position="24"/>
    </location>
</feature>
<evidence type="ECO:0000256" key="3">
    <source>
        <dbReference type="SAM" id="SignalP"/>
    </source>
</evidence>
<feature type="chain" id="PRO_5039542556" evidence="3">
    <location>
        <begin position="25"/>
        <end position="499"/>
    </location>
</feature>
<dbReference type="InterPro" id="IPR041033">
    <property type="entry name" value="SpaA_PFL_dom_1"/>
</dbReference>
<feature type="region of interest" description="Disordered" evidence="1">
    <location>
        <begin position="30"/>
        <end position="49"/>
    </location>
</feature>
<evidence type="ECO:0000259" key="4">
    <source>
        <dbReference type="Pfam" id="PF16555"/>
    </source>
</evidence>
<name>A0A7G5FDE5_9CORY</name>
<feature type="domain" description="SpaA-like prealbumin fold" evidence="5">
    <location>
        <begin position="335"/>
        <end position="457"/>
    </location>
</feature>
<keyword evidence="2" id="KW-1133">Transmembrane helix</keyword>
<dbReference type="GO" id="GO:0005975">
    <property type="term" value="P:carbohydrate metabolic process"/>
    <property type="evidence" value="ECO:0007669"/>
    <property type="project" value="UniProtKB-ARBA"/>
</dbReference>
<evidence type="ECO:0000256" key="1">
    <source>
        <dbReference type="SAM" id="MobiDB-lite"/>
    </source>
</evidence>
<proteinExistence type="predicted"/>
<dbReference type="NCBIfam" id="NF033902">
    <property type="entry name" value="iso_D2_wall_anc"/>
    <property type="match status" value="1"/>
</dbReference>
<feature type="transmembrane region" description="Helical" evidence="2">
    <location>
        <begin position="469"/>
        <end position="489"/>
    </location>
</feature>